<gene>
    <name evidence="2" type="ORF">S06H3_32023</name>
</gene>
<dbReference type="PROSITE" id="PS00198">
    <property type="entry name" value="4FE4S_FER_1"/>
    <property type="match status" value="2"/>
</dbReference>
<dbReference type="PANTHER" id="PTHR43122:SF1">
    <property type="entry name" value="IRON-SULFUR-BINDING PROTEIN"/>
    <property type="match status" value="1"/>
</dbReference>
<dbReference type="PANTHER" id="PTHR43122">
    <property type="entry name" value="FERREDOXIN SUBUNIT OF PYRUVATE:FLAVODOXIN OXIDOREDUCTASE-RELATED"/>
    <property type="match status" value="1"/>
</dbReference>
<dbReference type="SUPFAM" id="SSF54862">
    <property type="entry name" value="4Fe-4S ferredoxins"/>
    <property type="match status" value="1"/>
</dbReference>
<comment type="caution">
    <text evidence="2">The sequence shown here is derived from an EMBL/GenBank/DDBJ whole genome shotgun (WGS) entry which is preliminary data.</text>
</comment>
<name>X1N780_9ZZZZ</name>
<feature type="domain" description="4Fe-4S ferredoxin-type" evidence="1">
    <location>
        <begin position="129"/>
        <end position="156"/>
    </location>
</feature>
<reference evidence="2" key="1">
    <citation type="journal article" date="2014" name="Front. Microbiol.">
        <title>High frequency of phylogenetically diverse reductive dehalogenase-homologous genes in deep subseafloor sedimentary metagenomes.</title>
        <authorList>
            <person name="Kawai M."/>
            <person name="Futagami T."/>
            <person name="Toyoda A."/>
            <person name="Takaki Y."/>
            <person name="Nishi S."/>
            <person name="Hori S."/>
            <person name="Arai W."/>
            <person name="Tsubouchi T."/>
            <person name="Morono Y."/>
            <person name="Uchiyama I."/>
            <person name="Ito T."/>
            <person name="Fujiyama A."/>
            <person name="Inagaki F."/>
            <person name="Takami H."/>
        </authorList>
    </citation>
    <scope>NUCLEOTIDE SEQUENCE</scope>
    <source>
        <strain evidence="2">Expedition CK06-06</strain>
    </source>
</reference>
<dbReference type="EMBL" id="BARV01019001">
    <property type="protein sequence ID" value="GAI26076.1"/>
    <property type="molecule type" value="Genomic_DNA"/>
</dbReference>
<dbReference type="InterPro" id="IPR017900">
    <property type="entry name" value="4Fe4S_Fe_S_CS"/>
</dbReference>
<protein>
    <recommendedName>
        <fullName evidence="1">4Fe-4S ferredoxin-type domain-containing protein</fullName>
    </recommendedName>
</protein>
<sequence length="185" mass="21697">MESIRNIRKTLELKNCEFIGAIEIIVPTRDSVFETNLFKYVKWSRRSIERSFQFGIKLGKIIRLGKGTLDWSSIPMPFSRVIYAYFKVLERPSYNILSRLFGFNSEKCIQCKTCEKGCPTGAISFNEKLIIDHNRCMICFKCTRNCPTNALYFKLFPKAVYFKGPKNIRGYISPERLLEEYKKRV</sequence>
<dbReference type="InterPro" id="IPR017896">
    <property type="entry name" value="4Fe4S_Fe-S-bd"/>
</dbReference>
<evidence type="ECO:0000259" key="1">
    <source>
        <dbReference type="PROSITE" id="PS51379"/>
    </source>
</evidence>
<dbReference type="AlphaFoldDB" id="X1N780"/>
<proteinExistence type="predicted"/>
<evidence type="ECO:0000313" key="2">
    <source>
        <dbReference type="EMBL" id="GAI26076.1"/>
    </source>
</evidence>
<feature type="domain" description="4Fe-4S ferredoxin-type" evidence="1">
    <location>
        <begin position="99"/>
        <end position="128"/>
    </location>
</feature>
<organism evidence="2">
    <name type="scientific">marine sediment metagenome</name>
    <dbReference type="NCBI Taxonomy" id="412755"/>
    <lineage>
        <taxon>unclassified sequences</taxon>
        <taxon>metagenomes</taxon>
        <taxon>ecological metagenomes</taxon>
    </lineage>
</organism>
<dbReference type="Pfam" id="PF12838">
    <property type="entry name" value="Fer4_7"/>
    <property type="match status" value="1"/>
</dbReference>
<accession>X1N780</accession>
<dbReference type="PROSITE" id="PS51379">
    <property type="entry name" value="4FE4S_FER_2"/>
    <property type="match status" value="2"/>
</dbReference>
<dbReference type="Gene3D" id="3.30.70.20">
    <property type="match status" value="1"/>
</dbReference>